<protein>
    <submittedName>
        <fullName evidence="1">Uncharacterized protein</fullName>
    </submittedName>
</protein>
<proteinExistence type="predicted"/>
<evidence type="ECO:0000313" key="2">
    <source>
        <dbReference type="Proteomes" id="UP000702209"/>
    </source>
</evidence>
<reference evidence="1 2" key="1">
    <citation type="submission" date="2020-10" db="EMBL/GenBank/DDBJ databases">
        <title>Identification of Nocardia species via Next-generation sequencing and recognition of intraspecies genetic diversity.</title>
        <authorList>
            <person name="Li P."/>
            <person name="Li P."/>
            <person name="Lu B."/>
        </authorList>
    </citation>
    <scope>NUCLEOTIDE SEQUENCE [LARGE SCALE GENOMIC DNA]</scope>
    <source>
        <strain evidence="1 2">BJ06-0157</strain>
    </source>
</reference>
<accession>A0ABS0D0F2</accession>
<name>A0ABS0D0F2_9NOCA</name>
<gene>
    <name evidence="1" type="ORF">IU459_32975</name>
</gene>
<dbReference type="EMBL" id="JADLQX010000040">
    <property type="protein sequence ID" value="MBF6302320.1"/>
    <property type="molecule type" value="Genomic_DNA"/>
</dbReference>
<keyword evidence="2" id="KW-1185">Reference proteome</keyword>
<evidence type="ECO:0000313" key="1">
    <source>
        <dbReference type="EMBL" id="MBF6302320.1"/>
    </source>
</evidence>
<dbReference type="Proteomes" id="UP000702209">
    <property type="component" value="Unassembled WGS sequence"/>
</dbReference>
<comment type="caution">
    <text evidence="1">The sequence shown here is derived from an EMBL/GenBank/DDBJ whole genome shotgun (WGS) entry which is preliminary data.</text>
</comment>
<organism evidence="1 2">
    <name type="scientific">Nocardia amamiensis</name>
    <dbReference type="NCBI Taxonomy" id="404578"/>
    <lineage>
        <taxon>Bacteria</taxon>
        <taxon>Bacillati</taxon>
        <taxon>Actinomycetota</taxon>
        <taxon>Actinomycetes</taxon>
        <taxon>Mycobacteriales</taxon>
        <taxon>Nocardiaceae</taxon>
        <taxon>Nocardia</taxon>
    </lineage>
</organism>
<sequence length="116" mass="13291">MAAVDKLDNIETVTTRLREYDLVLLDQAIARWKMEIGSRKIDVGIALNAAVLMILRADSEELVREYAASKGYAEDKVAQMIKAHKFFMDEFFDVLEEVVETRKRLDGRIKSNKKIA</sequence>
<dbReference type="RefSeq" id="WP_195133508.1">
    <property type="nucleotide sequence ID" value="NZ_JADLQX010000040.1"/>
</dbReference>